<evidence type="ECO:0000313" key="3">
    <source>
        <dbReference type="Proteomes" id="UP000043437"/>
    </source>
</evidence>
<accession>A0A0K2Y1I8</accession>
<name>A0A0K2Y1I8_9HELI</name>
<reference evidence="3" key="1">
    <citation type="submission" date="2014-12" db="EMBL/GenBank/DDBJ databases">
        <authorList>
            <person name="Jaenicke S."/>
        </authorList>
    </citation>
    <scope>NUCLEOTIDE SEQUENCE [LARGE SCALE GENOMIC DNA]</scope>
</reference>
<protein>
    <recommendedName>
        <fullName evidence="4">Lipoprotein</fullName>
    </recommendedName>
</protein>
<evidence type="ECO:0000313" key="2">
    <source>
        <dbReference type="EMBL" id="CRF53141.1"/>
    </source>
</evidence>
<sequence length="61" mass="6914">MPQMVLKSSLRFTCAFCSLFCFVCVATSCMASSKKGYSNTSFGSYDFYFKIAYNRSQHPKP</sequence>
<feature type="chain" id="PRO_5005490917" description="Lipoprotein" evidence="1">
    <location>
        <begin position="32"/>
        <end position="61"/>
    </location>
</feature>
<dbReference type="AlphaFoldDB" id="A0A0K2Y1I8"/>
<gene>
    <name evidence="2" type="ORF">HAL07_16060</name>
</gene>
<feature type="signal peptide" evidence="1">
    <location>
        <begin position="1"/>
        <end position="31"/>
    </location>
</feature>
<dbReference type="EMBL" id="CDMG01000009">
    <property type="protein sequence ID" value="CRF53141.1"/>
    <property type="molecule type" value="Genomic_DNA"/>
</dbReference>
<organism evidence="2 3">
    <name type="scientific">Helicobacter ailurogastricus</name>
    <dbReference type="NCBI Taxonomy" id="1578720"/>
    <lineage>
        <taxon>Bacteria</taxon>
        <taxon>Pseudomonadati</taxon>
        <taxon>Campylobacterota</taxon>
        <taxon>Epsilonproteobacteria</taxon>
        <taxon>Campylobacterales</taxon>
        <taxon>Helicobacteraceae</taxon>
        <taxon>Helicobacter</taxon>
    </lineage>
</organism>
<evidence type="ECO:0008006" key="4">
    <source>
        <dbReference type="Google" id="ProtNLM"/>
    </source>
</evidence>
<evidence type="ECO:0000256" key="1">
    <source>
        <dbReference type="SAM" id="SignalP"/>
    </source>
</evidence>
<dbReference type="PROSITE" id="PS51257">
    <property type="entry name" value="PROKAR_LIPOPROTEIN"/>
    <property type="match status" value="1"/>
</dbReference>
<proteinExistence type="predicted"/>
<keyword evidence="1" id="KW-0732">Signal</keyword>
<dbReference type="Proteomes" id="UP000043437">
    <property type="component" value="Unassembled WGS sequence"/>
</dbReference>